<organism evidence="2 3">
    <name type="scientific">Actinophytocola glycyrrhizae</name>
    <dbReference type="NCBI Taxonomy" id="2044873"/>
    <lineage>
        <taxon>Bacteria</taxon>
        <taxon>Bacillati</taxon>
        <taxon>Actinomycetota</taxon>
        <taxon>Actinomycetes</taxon>
        <taxon>Pseudonocardiales</taxon>
        <taxon>Pseudonocardiaceae</taxon>
    </lineage>
</organism>
<evidence type="ECO:0000313" key="2">
    <source>
        <dbReference type="EMBL" id="MFC4855294.1"/>
    </source>
</evidence>
<proteinExistence type="predicted"/>
<dbReference type="RefSeq" id="WP_378057243.1">
    <property type="nucleotide sequence ID" value="NZ_JBHSIS010000007.1"/>
</dbReference>
<keyword evidence="3" id="KW-1185">Reference proteome</keyword>
<dbReference type="GO" id="GO:0016787">
    <property type="term" value="F:hydrolase activity"/>
    <property type="evidence" value="ECO:0007669"/>
    <property type="project" value="UniProtKB-KW"/>
</dbReference>
<dbReference type="EC" id="3.1.-.-" evidence="2"/>
<evidence type="ECO:0000259" key="1">
    <source>
        <dbReference type="Pfam" id="PF20408"/>
    </source>
</evidence>
<dbReference type="PANTHER" id="PTHR43194:SF2">
    <property type="entry name" value="PEROXISOMAL MEMBRANE PROTEIN LPX1"/>
    <property type="match status" value="1"/>
</dbReference>
<feature type="domain" description="KANL3/Tex30 alpha/beta hydrolase-like" evidence="1">
    <location>
        <begin position="26"/>
        <end position="190"/>
    </location>
</feature>
<dbReference type="InterPro" id="IPR029058">
    <property type="entry name" value="AB_hydrolase_fold"/>
</dbReference>
<name>A0ABV9S6E0_9PSEU</name>
<dbReference type="Proteomes" id="UP001595859">
    <property type="component" value="Unassembled WGS sequence"/>
</dbReference>
<protein>
    <submittedName>
        <fullName evidence="2">Dienelactone hydrolase family protein</fullName>
        <ecNumber evidence="2">3.1.-.-</ecNumber>
    </submittedName>
</protein>
<evidence type="ECO:0000313" key="3">
    <source>
        <dbReference type="Proteomes" id="UP001595859"/>
    </source>
</evidence>
<sequence>MTQLVMDTAGAHLDADVVVPDGAYGVVLFAHGSGSSRHSPRNRAVAAELNRRGLATVLMDLLTAEEDHEDGGPRFDIGLLAERLVGTIDRLTTEPSTAGLSLGLFGASTGGAAALVAAATRPEAVRAVVSRGGRPDLAGAALAQVQAPTLLIVGERDPMVADLNERARNVLTAPSELRIVPGASHLFDEPGTLEEVAVQAADWFTGALRP</sequence>
<dbReference type="Pfam" id="PF20408">
    <property type="entry name" value="Abhydrolase_11"/>
    <property type="match status" value="1"/>
</dbReference>
<dbReference type="Gene3D" id="3.40.50.1820">
    <property type="entry name" value="alpha/beta hydrolase"/>
    <property type="match status" value="1"/>
</dbReference>
<reference evidence="3" key="1">
    <citation type="journal article" date="2019" name="Int. J. Syst. Evol. Microbiol.">
        <title>The Global Catalogue of Microorganisms (GCM) 10K type strain sequencing project: providing services to taxonomists for standard genome sequencing and annotation.</title>
        <authorList>
            <consortium name="The Broad Institute Genomics Platform"/>
            <consortium name="The Broad Institute Genome Sequencing Center for Infectious Disease"/>
            <person name="Wu L."/>
            <person name="Ma J."/>
        </authorList>
    </citation>
    <scope>NUCLEOTIDE SEQUENCE [LARGE SCALE GENOMIC DNA]</scope>
    <source>
        <strain evidence="3">ZS-22-S1</strain>
    </source>
</reference>
<comment type="caution">
    <text evidence="2">The sequence shown here is derived from an EMBL/GenBank/DDBJ whole genome shotgun (WGS) entry which is preliminary data.</text>
</comment>
<gene>
    <name evidence="2" type="ORF">ACFPCV_17435</name>
</gene>
<accession>A0ABV9S6E0</accession>
<dbReference type="PANTHER" id="PTHR43194">
    <property type="entry name" value="HYDROLASE ALPHA/BETA FOLD FAMILY"/>
    <property type="match status" value="1"/>
</dbReference>
<dbReference type="EMBL" id="JBHSIS010000007">
    <property type="protein sequence ID" value="MFC4855294.1"/>
    <property type="molecule type" value="Genomic_DNA"/>
</dbReference>
<keyword evidence="2" id="KW-0378">Hydrolase</keyword>
<dbReference type="SUPFAM" id="SSF53474">
    <property type="entry name" value="alpha/beta-Hydrolases"/>
    <property type="match status" value="1"/>
</dbReference>
<dbReference type="InterPro" id="IPR046879">
    <property type="entry name" value="KANL3/Tex30_Abhydrolase"/>
</dbReference>
<dbReference type="InterPro" id="IPR050228">
    <property type="entry name" value="Carboxylesterase_BioH"/>
</dbReference>